<dbReference type="EMBL" id="JASBNA010000002">
    <property type="protein sequence ID" value="KAK7695119.1"/>
    <property type="molecule type" value="Genomic_DNA"/>
</dbReference>
<gene>
    <name evidence="2" type="ORF">QCA50_002309</name>
</gene>
<evidence type="ECO:0000313" key="2">
    <source>
        <dbReference type="EMBL" id="KAK7695119.1"/>
    </source>
</evidence>
<sequence>MKDPAGNPRSLDSTLSLVNMLQSLGVDVQCIMQNAGNYAFMCLLGFQLLIDGENTKIPDTRGANSAPGMIKHNSWGPGSIPAIAFGHTLPVPIVTPYGVVPAPSPVMFPGLSPDMLMERDSNPSSRRNSSYHLPNGR</sequence>
<feature type="region of interest" description="Disordered" evidence="1">
    <location>
        <begin position="113"/>
        <end position="137"/>
    </location>
</feature>
<accession>A0AAW0GV98</accession>
<proteinExistence type="predicted"/>
<keyword evidence="3" id="KW-1185">Reference proteome</keyword>
<protein>
    <submittedName>
        <fullName evidence="2">Uncharacterized protein</fullName>
    </submittedName>
</protein>
<evidence type="ECO:0000313" key="3">
    <source>
        <dbReference type="Proteomes" id="UP001385951"/>
    </source>
</evidence>
<comment type="caution">
    <text evidence="2">The sequence shown here is derived from an EMBL/GenBank/DDBJ whole genome shotgun (WGS) entry which is preliminary data.</text>
</comment>
<organism evidence="2 3">
    <name type="scientific">Cerrena zonata</name>
    <dbReference type="NCBI Taxonomy" id="2478898"/>
    <lineage>
        <taxon>Eukaryota</taxon>
        <taxon>Fungi</taxon>
        <taxon>Dikarya</taxon>
        <taxon>Basidiomycota</taxon>
        <taxon>Agaricomycotina</taxon>
        <taxon>Agaricomycetes</taxon>
        <taxon>Polyporales</taxon>
        <taxon>Cerrenaceae</taxon>
        <taxon>Cerrena</taxon>
    </lineage>
</organism>
<reference evidence="2 3" key="1">
    <citation type="submission" date="2022-09" db="EMBL/GenBank/DDBJ databases">
        <authorList>
            <person name="Palmer J.M."/>
        </authorList>
    </citation>
    <scope>NUCLEOTIDE SEQUENCE [LARGE SCALE GENOMIC DNA]</scope>
    <source>
        <strain evidence="2 3">DSM 7382</strain>
    </source>
</reference>
<dbReference type="Proteomes" id="UP001385951">
    <property type="component" value="Unassembled WGS sequence"/>
</dbReference>
<name>A0AAW0GV98_9APHY</name>
<dbReference type="AlphaFoldDB" id="A0AAW0GV98"/>
<evidence type="ECO:0000256" key="1">
    <source>
        <dbReference type="SAM" id="MobiDB-lite"/>
    </source>
</evidence>